<dbReference type="EMBL" id="MSPP01000003">
    <property type="protein sequence ID" value="OUD08957.1"/>
    <property type="molecule type" value="Genomic_DNA"/>
</dbReference>
<organism evidence="2 3">
    <name type="scientific">Marivivens niveibacter</name>
    <dbReference type="NCBI Taxonomy" id="1930667"/>
    <lineage>
        <taxon>Bacteria</taxon>
        <taxon>Pseudomonadati</taxon>
        <taxon>Pseudomonadota</taxon>
        <taxon>Alphaproteobacteria</taxon>
        <taxon>Rhodobacterales</taxon>
        <taxon>Paracoccaceae</taxon>
        <taxon>Marivivens group</taxon>
        <taxon>Marivivens</taxon>
    </lineage>
</organism>
<name>A0A251WX02_9RHOB</name>
<feature type="signal peptide" evidence="1">
    <location>
        <begin position="1"/>
        <end position="22"/>
    </location>
</feature>
<evidence type="ECO:0000256" key="1">
    <source>
        <dbReference type="SAM" id="SignalP"/>
    </source>
</evidence>
<keyword evidence="3" id="KW-1185">Reference proteome</keyword>
<dbReference type="AlphaFoldDB" id="A0A251WX02"/>
<dbReference type="Proteomes" id="UP000194664">
    <property type="component" value="Unassembled WGS sequence"/>
</dbReference>
<dbReference type="PROSITE" id="PS51257">
    <property type="entry name" value="PROKAR_LIPOPROTEIN"/>
    <property type="match status" value="1"/>
</dbReference>
<evidence type="ECO:0000313" key="2">
    <source>
        <dbReference type="EMBL" id="OUD08957.1"/>
    </source>
</evidence>
<evidence type="ECO:0000313" key="3">
    <source>
        <dbReference type="Proteomes" id="UP000194664"/>
    </source>
</evidence>
<feature type="chain" id="PRO_5012400197" evidence="1">
    <location>
        <begin position="23"/>
        <end position="182"/>
    </location>
</feature>
<accession>A0A251WX02</accession>
<proteinExistence type="predicted"/>
<dbReference type="RefSeq" id="WP_133064516.1">
    <property type="nucleotide sequence ID" value="NZ_MSPP01000003.1"/>
</dbReference>
<gene>
    <name evidence="2" type="ORF">BVC71_09590</name>
</gene>
<reference evidence="2 3" key="1">
    <citation type="submission" date="2016-12" db="EMBL/GenBank/DDBJ databases">
        <title>The draft genome sequence of HSLHS2.</title>
        <authorList>
            <person name="Hu D."/>
            <person name="Wang L."/>
            <person name="Shao Z."/>
        </authorList>
    </citation>
    <scope>NUCLEOTIDE SEQUENCE [LARGE SCALE GENOMIC DNA]</scope>
    <source>
        <strain evidence="2">MCCC 1A06712</strain>
    </source>
</reference>
<comment type="caution">
    <text evidence="2">The sequence shown here is derived from an EMBL/GenBank/DDBJ whole genome shotgun (WGS) entry which is preliminary data.</text>
</comment>
<sequence>MAHRATRFVIALAGLAALSACMDNEGNPATQPPPESSRATEAGLYNSLCVTAASSGDFSLLPEKFQRLGYSPTTSVSLNGGRNALVQRWEQPGSDILLFSGDTEQKADFCAVAFPGKNPVTGINAPVAEAALWYNTTLAALGRSKPGLISSSSISVAGVNGATSRLSYELAQGGLAVYAANF</sequence>
<protein>
    <submittedName>
        <fullName evidence="2">Uncharacterized protein</fullName>
    </submittedName>
</protein>
<keyword evidence="1" id="KW-0732">Signal</keyword>